<sequence>MTLKERAAGLKSDIPAVYLALKSRETPKIARIAAFLTVAYALSPIDLIPDFIPVLGYLDDLIVLPALTALTIHLIPAQTFDRCREQARGMWENGRPKKWYFALPVAVVWLLLLWVVLRIFIDP</sequence>
<keyword evidence="3 5" id="KW-1133">Transmembrane helix</keyword>
<dbReference type="RefSeq" id="WP_216632933.1">
    <property type="nucleotide sequence ID" value="NZ_JAHLQN010000001.1"/>
</dbReference>
<dbReference type="Pfam" id="PF06803">
    <property type="entry name" value="DUF1232"/>
    <property type="match status" value="1"/>
</dbReference>
<dbReference type="EMBL" id="JAHLQN010000001">
    <property type="protein sequence ID" value="MBU5627582.1"/>
    <property type="molecule type" value="Genomic_DNA"/>
</dbReference>
<feature type="domain" description="DUF1232" evidence="6">
    <location>
        <begin position="30"/>
        <end position="65"/>
    </location>
</feature>
<dbReference type="Proteomes" id="UP000787672">
    <property type="component" value="Unassembled WGS sequence"/>
</dbReference>
<evidence type="ECO:0000259" key="6">
    <source>
        <dbReference type="Pfam" id="PF06803"/>
    </source>
</evidence>
<comment type="subcellular location">
    <subcellularLocation>
        <location evidence="1">Endomembrane system</location>
        <topology evidence="1">Multi-pass membrane protein</topology>
    </subcellularLocation>
</comment>
<feature type="transmembrane region" description="Helical" evidence="5">
    <location>
        <begin position="100"/>
        <end position="121"/>
    </location>
</feature>
<keyword evidence="8" id="KW-1185">Reference proteome</keyword>
<feature type="transmembrane region" description="Helical" evidence="5">
    <location>
        <begin position="61"/>
        <end position="80"/>
    </location>
</feature>
<evidence type="ECO:0000256" key="1">
    <source>
        <dbReference type="ARBA" id="ARBA00004127"/>
    </source>
</evidence>
<accession>A0ABS6FBQ7</accession>
<dbReference type="InterPro" id="IPR010652">
    <property type="entry name" value="DUF1232"/>
</dbReference>
<feature type="transmembrane region" description="Helical" evidence="5">
    <location>
        <begin position="29"/>
        <end position="49"/>
    </location>
</feature>
<evidence type="ECO:0000256" key="5">
    <source>
        <dbReference type="SAM" id="Phobius"/>
    </source>
</evidence>
<name>A0ABS6FBQ7_9FIRM</name>
<organism evidence="7 8">
    <name type="scientific">Dysosmobacter acutus</name>
    <dbReference type="NCBI Taxonomy" id="2841504"/>
    <lineage>
        <taxon>Bacteria</taxon>
        <taxon>Bacillati</taxon>
        <taxon>Bacillota</taxon>
        <taxon>Clostridia</taxon>
        <taxon>Eubacteriales</taxon>
        <taxon>Oscillospiraceae</taxon>
        <taxon>Dysosmobacter</taxon>
    </lineage>
</organism>
<keyword evidence="4 5" id="KW-0472">Membrane</keyword>
<reference evidence="7 8" key="1">
    <citation type="submission" date="2021-06" db="EMBL/GenBank/DDBJ databases">
        <authorList>
            <person name="Sun Q."/>
            <person name="Li D."/>
        </authorList>
    </citation>
    <scope>NUCLEOTIDE SEQUENCE [LARGE SCALE GENOMIC DNA]</scope>
    <source>
        <strain evidence="7 8">MSJ-2</strain>
    </source>
</reference>
<evidence type="ECO:0000313" key="7">
    <source>
        <dbReference type="EMBL" id="MBU5627582.1"/>
    </source>
</evidence>
<comment type="caution">
    <text evidence="7">The sequence shown here is derived from an EMBL/GenBank/DDBJ whole genome shotgun (WGS) entry which is preliminary data.</text>
</comment>
<evidence type="ECO:0000256" key="4">
    <source>
        <dbReference type="ARBA" id="ARBA00023136"/>
    </source>
</evidence>
<evidence type="ECO:0000256" key="3">
    <source>
        <dbReference type="ARBA" id="ARBA00022989"/>
    </source>
</evidence>
<evidence type="ECO:0000256" key="2">
    <source>
        <dbReference type="ARBA" id="ARBA00022692"/>
    </source>
</evidence>
<keyword evidence="2 5" id="KW-0812">Transmembrane</keyword>
<protein>
    <submittedName>
        <fullName evidence="7">DUF1232 domain-containing protein</fullName>
    </submittedName>
</protein>
<evidence type="ECO:0000313" key="8">
    <source>
        <dbReference type="Proteomes" id="UP000787672"/>
    </source>
</evidence>
<proteinExistence type="predicted"/>
<gene>
    <name evidence="7" type="ORF">KQI82_11740</name>
</gene>